<keyword evidence="2" id="KW-1185">Reference proteome</keyword>
<dbReference type="AlphaFoldDB" id="A0A2T1LX24"/>
<organism evidence="1 2">
    <name type="scientific">Aphanothece hegewaldii CCALA 016</name>
    <dbReference type="NCBI Taxonomy" id="2107694"/>
    <lineage>
        <taxon>Bacteria</taxon>
        <taxon>Bacillati</taxon>
        <taxon>Cyanobacteriota</taxon>
        <taxon>Cyanophyceae</taxon>
        <taxon>Oscillatoriophycideae</taxon>
        <taxon>Chroococcales</taxon>
        <taxon>Aphanothecaceae</taxon>
        <taxon>Aphanothece</taxon>
    </lineage>
</organism>
<dbReference type="RefSeq" id="WP_106457171.1">
    <property type="nucleotide sequence ID" value="NZ_PXOH01000012.1"/>
</dbReference>
<accession>A0A2T1LX24</accession>
<dbReference type="Proteomes" id="UP000239001">
    <property type="component" value="Unassembled WGS sequence"/>
</dbReference>
<dbReference type="OrthoDB" id="462675at2"/>
<protein>
    <recommendedName>
        <fullName evidence="3">DUF2281 domain-containing protein</fullName>
    </recommendedName>
</protein>
<evidence type="ECO:0008006" key="3">
    <source>
        <dbReference type="Google" id="ProtNLM"/>
    </source>
</evidence>
<evidence type="ECO:0000313" key="2">
    <source>
        <dbReference type="Proteomes" id="UP000239001"/>
    </source>
</evidence>
<evidence type="ECO:0000313" key="1">
    <source>
        <dbReference type="EMBL" id="PSF36740.1"/>
    </source>
</evidence>
<name>A0A2T1LX24_9CHRO</name>
<sequence length="87" mass="9962">MISQTPLEASSVPTTDTLIEKVHQLSPTQQQEALTFIEFLLHRDQPRQTIWDKIEERIAKLPEDAIAELPSDSSENLDHYLYGVSKE</sequence>
<dbReference type="EMBL" id="PXOH01000012">
    <property type="protein sequence ID" value="PSF36740.1"/>
    <property type="molecule type" value="Genomic_DNA"/>
</dbReference>
<proteinExistence type="predicted"/>
<reference evidence="1 2" key="2">
    <citation type="submission" date="2018-03" db="EMBL/GenBank/DDBJ databases">
        <authorList>
            <person name="Keele B.F."/>
        </authorList>
    </citation>
    <scope>NUCLEOTIDE SEQUENCE [LARGE SCALE GENOMIC DNA]</scope>
    <source>
        <strain evidence="1 2">CCALA 016</strain>
    </source>
</reference>
<reference evidence="1 2" key="1">
    <citation type="submission" date="2018-03" db="EMBL/GenBank/DDBJ databases">
        <title>The ancient ancestry and fast evolution of plastids.</title>
        <authorList>
            <person name="Moore K.R."/>
            <person name="Magnabosco C."/>
            <person name="Momper L."/>
            <person name="Gold D.A."/>
            <person name="Bosak T."/>
            <person name="Fournier G.P."/>
        </authorList>
    </citation>
    <scope>NUCLEOTIDE SEQUENCE [LARGE SCALE GENOMIC DNA]</scope>
    <source>
        <strain evidence="1 2">CCALA 016</strain>
    </source>
</reference>
<gene>
    <name evidence="1" type="ORF">C7H19_12280</name>
</gene>
<comment type="caution">
    <text evidence="1">The sequence shown here is derived from an EMBL/GenBank/DDBJ whole genome shotgun (WGS) entry which is preliminary data.</text>
</comment>